<feature type="compositionally biased region" description="Acidic residues" evidence="3">
    <location>
        <begin position="20"/>
        <end position="32"/>
    </location>
</feature>
<dbReference type="InterPro" id="IPR039164">
    <property type="entry name" value="UBR1-like"/>
</dbReference>
<dbReference type="GO" id="GO:0000151">
    <property type="term" value="C:ubiquitin ligase complex"/>
    <property type="evidence" value="ECO:0007669"/>
    <property type="project" value="TreeGrafter"/>
</dbReference>
<protein>
    <recommendedName>
        <fullName evidence="2">E3 ubiquitin-protein ligase</fullName>
        <ecNumber evidence="2">2.3.2.27</ecNumber>
    </recommendedName>
</protein>
<feature type="region of interest" description="Disordered" evidence="3">
    <location>
        <begin position="20"/>
        <end position="60"/>
    </location>
</feature>
<keyword evidence="7" id="KW-1185">Reference proteome</keyword>
<feature type="domain" description="Adaptor protein ClpS core" evidence="5">
    <location>
        <begin position="110"/>
        <end position="154"/>
    </location>
</feature>
<dbReference type="GO" id="GO:0008270">
    <property type="term" value="F:zinc ion binding"/>
    <property type="evidence" value="ECO:0007669"/>
    <property type="project" value="UniProtKB-UniRule"/>
</dbReference>
<dbReference type="Proteomes" id="UP000314294">
    <property type="component" value="Unassembled WGS sequence"/>
</dbReference>
<evidence type="ECO:0000256" key="1">
    <source>
        <dbReference type="ARBA" id="ARBA00004906"/>
    </source>
</evidence>
<dbReference type="PANTHER" id="PTHR21497">
    <property type="entry name" value="UBIQUITIN LIGASE E3 ALPHA-RELATED"/>
    <property type="match status" value="1"/>
</dbReference>
<name>A0A4Z2E7R5_9TELE</name>
<dbReference type="Pfam" id="PF02617">
    <property type="entry name" value="ClpS"/>
    <property type="match status" value="1"/>
</dbReference>
<dbReference type="GO" id="GO:0071596">
    <property type="term" value="P:ubiquitin-dependent protein catabolic process via the N-end rule pathway"/>
    <property type="evidence" value="ECO:0007669"/>
    <property type="project" value="UniProtKB-UniRule"/>
</dbReference>
<feature type="signal peptide" evidence="4">
    <location>
        <begin position="1"/>
        <end position="20"/>
    </location>
</feature>
<dbReference type="InterPro" id="IPR003769">
    <property type="entry name" value="ClpS_core"/>
</dbReference>
<reference evidence="6 7" key="1">
    <citation type="submission" date="2019-03" db="EMBL/GenBank/DDBJ databases">
        <title>First draft genome of Liparis tanakae, snailfish: a comprehensive survey of snailfish specific genes.</title>
        <authorList>
            <person name="Kim W."/>
            <person name="Song I."/>
            <person name="Jeong J.-H."/>
            <person name="Kim D."/>
            <person name="Kim S."/>
            <person name="Ryu S."/>
            <person name="Song J.Y."/>
            <person name="Lee S.K."/>
        </authorList>
    </citation>
    <scope>NUCLEOTIDE SEQUENCE [LARGE SCALE GENOMIC DNA]</scope>
    <source>
        <tissue evidence="6">Muscle</tissue>
    </source>
</reference>
<gene>
    <name evidence="6" type="primary">UBR2_2</name>
    <name evidence="6" type="ORF">EYF80_065073</name>
</gene>
<dbReference type="Gene3D" id="3.30.1390.10">
    <property type="match status" value="1"/>
</dbReference>
<dbReference type="AlphaFoldDB" id="A0A4Z2E7R5"/>
<dbReference type="GO" id="GO:0005737">
    <property type="term" value="C:cytoplasm"/>
    <property type="evidence" value="ECO:0007669"/>
    <property type="project" value="TreeGrafter"/>
</dbReference>
<comment type="similarity">
    <text evidence="2">Belongs to the E3 ubiquitin-protein ligase UBR1-like family.</text>
</comment>
<keyword evidence="2" id="KW-0479">Metal-binding</keyword>
<evidence type="ECO:0000256" key="3">
    <source>
        <dbReference type="SAM" id="MobiDB-lite"/>
    </source>
</evidence>
<keyword evidence="2" id="KW-0862">Zinc</keyword>
<dbReference type="OrthoDB" id="26387at2759"/>
<evidence type="ECO:0000313" key="6">
    <source>
        <dbReference type="EMBL" id="TNN24801.1"/>
    </source>
</evidence>
<keyword evidence="2" id="KW-0863">Zinc-finger</keyword>
<dbReference type="UniPathway" id="UPA00143"/>
<proteinExistence type="inferred from homology"/>
<evidence type="ECO:0000256" key="2">
    <source>
        <dbReference type="RuleBase" id="RU366018"/>
    </source>
</evidence>
<dbReference type="EMBL" id="SRLO01014233">
    <property type="protein sequence ID" value="TNN24801.1"/>
    <property type="molecule type" value="Genomic_DNA"/>
</dbReference>
<dbReference type="EC" id="2.3.2.27" evidence="2"/>
<dbReference type="PANTHER" id="PTHR21497:SF28">
    <property type="entry name" value="E3 UBIQUITIN-PROTEIN LIGASE UBR2"/>
    <property type="match status" value="1"/>
</dbReference>
<organism evidence="6 7">
    <name type="scientific">Liparis tanakae</name>
    <name type="common">Tanaka's snailfish</name>
    <dbReference type="NCBI Taxonomy" id="230148"/>
    <lineage>
        <taxon>Eukaryota</taxon>
        <taxon>Metazoa</taxon>
        <taxon>Chordata</taxon>
        <taxon>Craniata</taxon>
        <taxon>Vertebrata</taxon>
        <taxon>Euteleostomi</taxon>
        <taxon>Actinopterygii</taxon>
        <taxon>Neopterygii</taxon>
        <taxon>Teleostei</taxon>
        <taxon>Neoteleostei</taxon>
        <taxon>Acanthomorphata</taxon>
        <taxon>Eupercaria</taxon>
        <taxon>Perciformes</taxon>
        <taxon>Cottioidei</taxon>
        <taxon>Cottales</taxon>
        <taxon>Liparidae</taxon>
        <taxon>Liparis</taxon>
    </lineage>
</organism>
<evidence type="ECO:0000313" key="7">
    <source>
        <dbReference type="Proteomes" id="UP000314294"/>
    </source>
</evidence>
<comment type="function">
    <text evidence="2">Ubiquitin ligase protein which is a component of the N-end rule pathway. Recognizes and binds to proteins bearing specific N-terminal residues that are destabilizing according to the N-end rule, leading to their ubiquitination and subsequent degradation.</text>
</comment>
<sequence>MVMMMMVMMMMIMMMMVDQSDDDDDGDGDDDGWSPLVDQIDDGDDDDDDDDDDGWSPLDPVSVLPADMAARAFSIFSILLKYSVDMLTWSQEDQLPAGLEPLGPFVSRQREDSYYCMLFNDEVHTYEQVIYTLQKAVSCSQKEAVSFATTVDRDVSTPYSTRSIDLSLSMYM</sequence>
<dbReference type="GO" id="GO:0016567">
    <property type="term" value="P:protein ubiquitination"/>
    <property type="evidence" value="ECO:0007669"/>
    <property type="project" value="UniProtKB-UniRule"/>
</dbReference>
<feature type="compositionally biased region" description="Acidic residues" evidence="3">
    <location>
        <begin position="39"/>
        <end position="54"/>
    </location>
</feature>
<dbReference type="GO" id="GO:0061630">
    <property type="term" value="F:ubiquitin protein ligase activity"/>
    <property type="evidence" value="ECO:0007669"/>
    <property type="project" value="UniProtKB-UniRule"/>
</dbReference>
<comment type="catalytic activity">
    <reaction evidence="2">
        <text>S-ubiquitinyl-[E2 ubiquitin-conjugating enzyme]-L-cysteine + [acceptor protein]-L-lysine = [E2 ubiquitin-conjugating enzyme]-L-cysteine + N(6)-ubiquitinyl-[acceptor protein]-L-lysine.</text>
        <dbReference type="EC" id="2.3.2.27"/>
    </reaction>
</comment>
<comment type="caution">
    <text evidence="6">The sequence shown here is derived from an EMBL/GenBank/DDBJ whole genome shotgun (WGS) entry which is preliminary data.</text>
</comment>
<feature type="chain" id="PRO_5021269307" description="E3 ubiquitin-protein ligase" evidence="4">
    <location>
        <begin position="21"/>
        <end position="172"/>
    </location>
</feature>
<dbReference type="InterPro" id="IPR014719">
    <property type="entry name" value="Ribosomal_bL12_C/ClpS-like"/>
</dbReference>
<evidence type="ECO:0000259" key="5">
    <source>
        <dbReference type="Pfam" id="PF02617"/>
    </source>
</evidence>
<evidence type="ECO:0000256" key="4">
    <source>
        <dbReference type="SAM" id="SignalP"/>
    </source>
</evidence>
<comment type="pathway">
    <text evidence="1 2">Protein modification; protein ubiquitination.</text>
</comment>
<accession>A0A4Z2E7R5</accession>
<keyword evidence="4" id="KW-0732">Signal</keyword>
<keyword evidence="2" id="KW-0833">Ubl conjugation pathway</keyword>
<dbReference type="SUPFAM" id="SSF54736">
    <property type="entry name" value="ClpS-like"/>
    <property type="match status" value="1"/>
</dbReference>
<keyword evidence="2" id="KW-0808">Transferase</keyword>